<dbReference type="EMBL" id="JAHIBW010000020">
    <property type="protein sequence ID" value="KAG7300730.1"/>
    <property type="molecule type" value="Genomic_DNA"/>
</dbReference>
<name>A0ABQ7Q658_PLUXY</name>
<evidence type="ECO:0000313" key="1">
    <source>
        <dbReference type="EMBL" id="KAG7300730.1"/>
    </source>
</evidence>
<accession>A0ABQ7Q658</accession>
<comment type="caution">
    <text evidence="1">The sequence shown here is derived from an EMBL/GenBank/DDBJ whole genome shotgun (WGS) entry which is preliminary data.</text>
</comment>
<keyword evidence="2" id="KW-1185">Reference proteome</keyword>
<gene>
    <name evidence="1" type="ORF">JYU34_015056</name>
</gene>
<protein>
    <submittedName>
        <fullName evidence="1">Uncharacterized protein</fullName>
    </submittedName>
</protein>
<dbReference type="Proteomes" id="UP000823941">
    <property type="component" value="Chromosome 20"/>
</dbReference>
<organism evidence="1 2">
    <name type="scientific">Plutella xylostella</name>
    <name type="common">Diamondback moth</name>
    <name type="synonym">Plutella maculipennis</name>
    <dbReference type="NCBI Taxonomy" id="51655"/>
    <lineage>
        <taxon>Eukaryota</taxon>
        <taxon>Metazoa</taxon>
        <taxon>Ecdysozoa</taxon>
        <taxon>Arthropoda</taxon>
        <taxon>Hexapoda</taxon>
        <taxon>Insecta</taxon>
        <taxon>Pterygota</taxon>
        <taxon>Neoptera</taxon>
        <taxon>Endopterygota</taxon>
        <taxon>Lepidoptera</taxon>
        <taxon>Glossata</taxon>
        <taxon>Ditrysia</taxon>
        <taxon>Yponomeutoidea</taxon>
        <taxon>Plutellidae</taxon>
        <taxon>Plutella</taxon>
    </lineage>
</organism>
<reference evidence="1 2" key="1">
    <citation type="submission" date="2021-06" db="EMBL/GenBank/DDBJ databases">
        <title>A haploid diamondback moth (Plutella xylostella L.) genome assembly resolves 31 chromosomes and identifies a diamide resistance mutation.</title>
        <authorList>
            <person name="Ward C.M."/>
            <person name="Perry K.D."/>
            <person name="Baker G."/>
            <person name="Powis K."/>
            <person name="Heckel D.G."/>
            <person name="Baxter S.W."/>
        </authorList>
    </citation>
    <scope>NUCLEOTIDE SEQUENCE [LARGE SCALE GENOMIC DNA]</scope>
    <source>
        <strain evidence="1 2">LV</strain>
        <tissue evidence="1">Single pupa</tissue>
    </source>
</reference>
<sequence length="119" mass="12631">MCLFIMSIKYTHSRETGLIGPQNVVSQSGVGSNLVAAPLAENETRSEVPDRQLLRLTKVVHMLAVPVQRAPHGSMVNAKYSGGAAGAPGGVLGEVLEDVLVDDSVPGFRVFTNLFNTII</sequence>
<evidence type="ECO:0000313" key="2">
    <source>
        <dbReference type="Proteomes" id="UP000823941"/>
    </source>
</evidence>
<proteinExistence type="predicted"/>